<gene>
    <name evidence="8" type="ORF">ACFQ5M_08925</name>
</gene>
<dbReference type="InterPro" id="IPR015424">
    <property type="entry name" value="PyrdxlP-dep_Trfase"/>
</dbReference>
<proteinExistence type="inferred from homology"/>
<dbReference type="PROSITE" id="PS00105">
    <property type="entry name" value="AA_TRANSFER_CLASS_1"/>
    <property type="match status" value="1"/>
</dbReference>
<dbReference type="InterPro" id="IPR004838">
    <property type="entry name" value="NHTrfase_class1_PyrdxlP-BS"/>
</dbReference>
<keyword evidence="3 6" id="KW-0032">Aminotransferase</keyword>
<feature type="domain" description="Aminotransferase class I/classII large" evidence="7">
    <location>
        <begin position="31"/>
        <end position="383"/>
    </location>
</feature>
<dbReference type="RefSeq" id="WP_125714819.1">
    <property type="nucleotide sequence ID" value="NZ_JBHTOP010000023.1"/>
</dbReference>
<name>A0ABW4J963_9LACO</name>
<evidence type="ECO:0000256" key="2">
    <source>
        <dbReference type="ARBA" id="ARBA00007441"/>
    </source>
</evidence>
<dbReference type="CDD" id="cd00609">
    <property type="entry name" value="AAT_like"/>
    <property type="match status" value="1"/>
</dbReference>
<dbReference type="EMBL" id="JBHTOP010000023">
    <property type="protein sequence ID" value="MFD1672219.1"/>
    <property type="molecule type" value="Genomic_DNA"/>
</dbReference>
<evidence type="ECO:0000259" key="7">
    <source>
        <dbReference type="Pfam" id="PF00155"/>
    </source>
</evidence>
<dbReference type="InterPro" id="IPR015422">
    <property type="entry name" value="PyrdxlP-dep_Trfase_small"/>
</dbReference>
<dbReference type="InterPro" id="IPR050596">
    <property type="entry name" value="AspAT/PAT-like"/>
</dbReference>
<comment type="similarity">
    <text evidence="2 6">Belongs to the class-I pyridoxal-phosphate-dependent aminotransferase family.</text>
</comment>
<dbReference type="PANTHER" id="PTHR46383">
    <property type="entry name" value="ASPARTATE AMINOTRANSFERASE"/>
    <property type="match status" value="1"/>
</dbReference>
<accession>A0ABW4J963</accession>
<evidence type="ECO:0000313" key="8">
    <source>
        <dbReference type="EMBL" id="MFD1672219.1"/>
    </source>
</evidence>
<evidence type="ECO:0000256" key="6">
    <source>
        <dbReference type="RuleBase" id="RU000481"/>
    </source>
</evidence>
<dbReference type="GO" id="GO:0008483">
    <property type="term" value="F:transaminase activity"/>
    <property type="evidence" value="ECO:0007669"/>
    <property type="project" value="UniProtKB-KW"/>
</dbReference>
<keyword evidence="9" id="KW-1185">Reference proteome</keyword>
<reference evidence="9" key="1">
    <citation type="journal article" date="2019" name="Int. J. Syst. Evol. Microbiol.">
        <title>The Global Catalogue of Microorganisms (GCM) 10K type strain sequencing project: providing services to taxonomists for standard genome sequencing and annotation.</title>
        <authorList>
            <consortium name="The Broad Institute Genomics Platform"/>
            <consortium name="The Broad Institute Genome Sequencing Center for Infectious Disease"/>
            <person name="Wu L."/>
            <person name="Ma J."/>
        </authorList>
    </citation>
    <scope>NUCLEOTIDE SEQUENCE [LARGE SCALE GENOMIC DNA]</scope>
    <source>
        <strain evidence="9">CCM 8896</strain>
    </source>
</reference>
<dbReference type="PANTHER" id="PTHR46383:SF1">
    <property type="entry name" value="ASPARTATE AMINOTRANSFERASE"/>
    <property type="match status" value="1"/>
</dbReference>
<keyword evidence="5" id="KW-0663">Pyridoxal phosphate</keyword>
<evidence type="ECO:0000256" key="5">
    <source>
        <dbReference type="ARBA" id="ARBA00022898"/>
    </source>
</evidence>
<dbReference type="Pfam" id="PF00155">
    <property type="entry name" value="Aminotran_1_2"/>
    <property type="match status" value="1"/>
</dbReference>
<dbReference type="PRINTS" id="PR00753">
    <property type="entry name" value="ACCSYNTHASE"/>
</dbReference>
<dbReference type="SUPFAM" id="SSF53383">
    <property type="entry name" value="PLP-dependent transferases"/>
    <property type="match status" value="1"/>
</dbReference>
<dbReference type="Gene3D" id="3.90.1150.10">
    <property type="entry name" value="Aspartate Aminotransferase, domain 1"/>
    <property type="match status" value="1"/>
</dbReference>
<evidence type="ECO:0000256" key="4">
    <source>
        <dbReference type="ARBA" id="ARBA00022679"/>
    </source>
</evidence>
<dbReference type="InterPro" id="IPR004839">
    <property type="entry name" value="Aminotransferase_I/II_large"/>
</dbReference>
<evidence type="ECO:0000313" key="9">
    <source>
        <dbReference type="Proteomes" id="UP001597267"/>
    </source>
</evidence>
<comment type="caution">
    <text evidence="8">The sequence shown here is derived from an EMBL/GenBank/DDBJ whole genome shotgun (WGS) entry which is preliminary data.</text>
</comment>
<protein>
    <recommendedName>
        <fullName evidence="6">Aminotransferase</fullName>
        <ecNumber evidence="6">2.6.1.-</ecNumber>
    </recommendedName>
</protein>
<organism evidence="8 9">
    <name type="scientific">Agrilactobacillus yilanensis</name>
    <dbReference type="NCBI Taxonomy" id="2485997"/>
    <lineage>
        <taxon>Bacteria</taxon>
        <taxon>Bacillati</taxon>
        <taxon>Bacillota</taxon>
        <taxon>Bacilli</taxon>
        <taxon>Lactobacillales</taxon>
        <taxon>Lactobacillaceae</taxon>
        <taxon>Agrilactobacillus</taxon>
    </lineage>
</organism>
<sequence>MRFSKNVTKVQPSATLALNAKASEMKTLGLDVVDLSAGQPDFETPENIEAAAIKAIKAGKVSGYTAATGLPELKKAIIDRVKVDYGVTYKPSEVVVTTGAKFALYTALQVLLNQGDEVLIPIPGWVSYTEQVRLAGGVPVSVASLAGDYKVTVDELEAARTDKTKLIILNSPQNPTGVIYSREDLTQIGNWAVKNDIIIISDDIYNHLVYNGHQFHALIDISEAIRKQTILIHGLSKSYSMTGWRVGYALGDERITKVMGILIGHATGNPTAVSQYAAIEALTGPQESVEVMRRSFEERLNTVYPLLKNIPGFELKEKPAGAFYLFINVKNAVLNSGFTTTEAFCEALLEQKYVAVVPGRSFGMPDYIRISYAASMAQLKEGIIRIQDFVNGKAND</sequence>
<comment type="cofactor">
    <cofactor evidence="1 6">
        <name>pyridoxal 5'-phosphate</name>
        <dbReference type="ChEBI" id="CHEBI:597326"/>
    </cofactor>
</comment>
<evidence type="ECO:0000256" key="1">
    <source>
        <dbReference type="ARBA" id="ARBA00001933"/>
    </source>
</evidence>
<dbReference type="InterPro" id="IPR015421">
    <property type="entry name" value="PyrdxlP-dep_Trfase_major"/>
</dbReference>
<keyword evidence="4 6" id="KW-0808">Transferase</keyword>
<dbReference type="EC" id="2.6.1.-" evidence="6"/>
<evidence type="ECO:0000256" key="3">
    <source>
        <dbReference type="ARBA" id="ARBA00022576"/>
    </source>
</evidence>
<dbReference type="Gene3D" id="3.40.640.10">
    <property type="entry name" value="Type I PLP-dependent aspartate aminotransferase-like (Major domain)"/>
    <property type="match status" value="1"/>
</dbReference>
<dbReference type="Proteomes" id="UP001597267">
    <property type="component" value="Unassembled WGS sequence"/>
</dbReference>